<dbReference type="AlphaFoldDB" id="A0A8J3DZ11"/>
<feature type="transmembrane region" description="Helical" evidence="1">
    <location>
        <begin position="60"/>
        <end position="79"/>
    </location>
</feature>
<comment type="caution">
    <text evidence="2">The sequence shown here is derived from an EMBL/GenBank/DDBJ whole genome shotgun (WGS) entry which is preliminary data.</text>
</comment>
<dbReference type="RefSeq" id="WP_189506644.1">
    <property type="nucleotide sequence ID" value="NZ_BMZQ01000004.1"/>
</dbReference>
<dbReference type="InterPro" id="IPR036259">
    <property type="entry name" value="MFS_trans_sf"/>
</dbReference>
<feature type="transmembrane region" description="Helical" evidence="1">
    <location>
        <begin position="23"/>
        <end position="48"/>
    </location>
</feature>
<feature type="transmembrane region" description="Helical" evidence="1">
    <location>
        <begin position="147"/>
        <end position="172"/>
    </location>
</feature>
<dbReference type="SUPFAM" id="SSF103473">
    <property type="entry name" value="MFS general substrate transporter"/>
    <property type="match status" value="1"/>
</dbReference>
<reference evidence="2" key="1">
    <citation type="journal article" date="2014" name="Int. J. Syst. Evol. Microbiol.">
        <title>Complete genome sequence of Corynebacterium casei LMG S-19264T (=DSM 44701T), isolated from a smear-ripened cheese.</title>
        <authorList>
            <consortium name="US DOE Joint Genome Institute (JGI-PGF)"/>
            <person name="Walter F."/>
            <person name="Albersmeier A."/>
            <person name="Kalinowski J."/>
            <person name="Ruckert C."/>
        </authorList>
    </citation>
    <scope>NUCLEOTIDE SEQUENCE</scope>
    <source>
        <strain evidence="2">KCTC 42249</strain>
    </source>
</reference>
<feature type="transmembrane region" description="Helical" evidence="1">
    <location>
        <begin position="85"/>
        <end position="108"/>
    </location>
</feature>
<proteinExistence type="predicted"/>
<keyword evidence="1" id="KW-0812">Transmembrane</keyword>
<gene>
    <name evidence="2" type="ORF">GCM10016234_35880</name>
</gene>
<protein>
    <recommendedName>
        <fullName evidence="4">MFS transporter</fullName>
    </recommendedName>
</protein>
<accession>A0A8J3DZ11</accession>
<feature type="transmembrane region" description="Helical" evidence="1">
    <location>
        <begin position="258"/>
        <end position="282"/>
    </location>
</feature>
<feature type="transmembrane region" description="Helical" evidence="1">
    <location>
        <begin position="225"/>
        <end position="246"/>
    </location>
</feature>
<keyword evidence="3" id="KW-1185">Reference proteome</keyword>
<dbReference type="Gene3D" id="1.20.1250.20">
    <property type="entry name" value="MFS general substrate transporter like domains"/>
    <property type="match status" value="1"/>
</dbReference>
<feature type="transmembrane region" description="Helical" evidence="1">
    <location>
        <begin position="337"/>
        <end position="358"/>
    </location>
</feature>
<evidence type="ECO:0008006" key="4">
    <source>
        <dbReference type="Google" id="ProtNLM"/>
    </source>
</evidence>
<evidence type="ECO:0000256" key="1">
    <source>
        <dbReference type="SAM" id="Phobius"/>
    </source>
</evidence>
<feature type="transmembrane region" description="Helical" evidence="1">
    <location>
        <begin position="179"/>
        <end position="205"/>
    </location>
</feature>
<feature type="transmembrane region" description="Helical" evidence="1">
    <location>
        <begin position="115"/>
        <end position="135"/>
    </location>
</feature>
<organism evidence="2 3">
    <name type="scientific">Tianweitania populi</name>
    <dbReference type="NCBI Taxonomy" id="1607949"/>
    <lineage>
        <taxon>Bacteria</taxon>
        <taxon>Pseudomonadati</taxon>
        <taxon>Pseudomonadota</taxon>
        <taxon>Alphaproteobacteria</taxon>
        <taxon>Hyphomicrobiales</taxon>
        <taxon>Phyllobacteriaceae</taxon>
        <taxon>Tianweitania</taxon>
    </lineage>
</organism>
<dbReference type="EMBL" id="BMZQ01000004">
    <property type="protein sequence ID" value="GHD21974.1"/>
    <property type="molecule type" value="Genomic_DNA"/>
</dbReference>
<name>A0A8J3DZ11_9HYPH</name>
<evidence type="ECO:0000313" key="2">
    <source>
        <dbReference type="EMBL" id="GHD21974.1"/>
    </source>
</evidence>
<keyword evidence="1" id="KW-1133">Transmembrane helix</keyword>
<sequence>MENTSASHSVRWTLADFLSTYRFWALFAAALFVAVGGQSLTTFFPLMLSETGSSYQTIGLFYFGLNFGWVIGAFLAFVVGGRHPLWALISPLTLCTLTAIAFSAIFYLGGTLALLFPFGLLLGTVQAVFPITIAVTLNGGRPSRLDFAGALAVLSTTLLASNFAAFGSSLLYGRFQNGLPILLAFVAYLVLAVIVLMAAPNLSFVDQPRPRHVPLEPRRRSPWKVALLLLTPPVLLGAMILANYILEDRGYELFASPAFLIGYYLILALVVAAFIYFLYWMYRIHGELAGAEPSQRLLTPLGALLIALLAPLAVPILITTLGDILNDRARERGQARAVSISWLAIWTFLLPPVAFALIQNAANKSYALDAS</sequence>
<reference evidence="2" key="2">
    <citation type="submission" date="2020-09" db="EMBL/GenBank/DDBJ databases">
        <authorList>
            <person name="Sun Q."/>
            <person name="Kim S."/>
        </authorList>
    </citation>
    <scope>NUCLEOTIDE SEQUENCE</scope>
    <source>
        <strain evidence="2">KCTC 42249</strain>
    </source>
</reference>
<evidence type="ECO:0000313" key="3">
    <source>
        <dbReference type="Proteomes" id="UP000630142"/>
    </source>
</evidence>
<feature type="transmembrane region" description="Helical" evidence="1">
    <location>
        <begin position="302"/>
        <end position="325"/>
    </location>
</feature>
<dbReference type="Proteomes" id="UP000630142">
    <property type="component" value="Unassembled WGS sequence"/>
</dbReference>
<keyword evidence="1" id="KW-0472">Membrane</keyword>